<evidence type="ECO:0000313" key="8">
    <source>
        <dbReference type="EMBL" id="SFR43658.1"/>
    </source>
</evidence>
<organism evidence="8 9">
    <name type="scientific">Marinobacter gudaonensis</name>
    <dbReference type="NCBI Taxonomy" id="375760"/>
    <lineage>
        <taxon>Bacteria</taxon>
        <taxon>Pseudomonadati</taxon>
        <taxon>Pseudomonadota</taxon>
        <taxon>Gammaproteobacteria</taxon>
        <taxon>Pseudomonadales</taxon>
        <taxon>Marinobacteraceae</taxon>
        <taxon>Marinobacter</taxon>
    </lineage>
</organism>
<dbReference type="Gene3D" id="3.40.50.150">
    <property type="entry name" value="Vaccinia Virus protein VP39"/>
    <property type="match status" value="1"/>
</dbReference>
<evidence type="ECO:0000259" key="7">
    <source>
        <dbReference type="PROSITE" id="PS50123"/>
    </source>
</evidence>
<comment type="function">
    <text evidence="5">Methylation of the membrane-bound methyl-accepting chemotaxis proteins (MCP) to form gamma-glutamyl methyl ester residues in MCP.</text>
</comment>
<dbReference type="Gene3D" id="1.10.155.10">
    <property type="entry name" value="Chemotaxis receptor methyltransferase CheR, N-terminal domain"/>
    <property type="match status" value="1"/>
</dbReference>
<gene>
    <name evidence="8" type="ORF">SAMN04488073_1204</name>
</gene>
<dbReference type="STRING" id="375760.SAMN04488073_1204"/>
<dbReference type="Proteomes" id="UP000199290">
    <property type="component" value="Unassembled WGS sequence"/>
</dbReference>
<feature type="binding site" evidence="6">
    <location>
        <begin position="228"/>
        <end position="229"/>
    </location>
    <ligand>
        <name>S-adenosyl-L-methionine</name>
        <dbReference type="ChEBI" id="CHEBI:59789"/>
    </ligand>
</feature>
<keyword evidence="9" id="KW-1185">Reference proteome</keyword>
<evidence type="ECO:0000256" key="5">
    <source>
        <dbReference type="PIRNR" id="PIRNR000410"/>
    </source>
</evidence>
<dbReference type="CDD" id="cd02440">
    <property type="entry name" value="AdoMet_MTases"/>
    <property type="match status" value="1"/>
</dbReference>
<dbReference type="EC" id="2.1.1.80" evidence="5"/>
<dbReference type="RefSeq" id="WP_091990838.1">
    <property type="nucleotide sequence ID" value="NZ_FOYV01000001.1"/>
</dbReference>
<proteinExistence type="predicted"/>
<feature type="binding site" evidence="6">
    <location>
        <position position="153"/>
    </location>
    <ligand>
        <name>S-adenosyl-L-methionine</name>
        <dbReference type="ChEBI" id="CHEBI:59789"/>
    </ligand>
</feature>
<dbReference type="EMBL" id="FOYV01000001">
    <property type="protein sequence ID" value="SFR43658.1"/>
    <property type="molecule type" value="Genomic_DNA"/>
</dbReference>
<name>A0A1I6GNB5_9GAMM</name>
<dbReference type="InterPro" id="IPR050903">
    <property type="entry name" value="Bact_Chemotaxis_MeTrfase"/>
</dbReference>
<dbReference type="PIRSF" id="PIRSF000410">
    <property type="entry name" value="CheR"/>
    <property type="match status" value="1"/>
</dbReference>
<keyword evidence="3 5" id="KW-0808">Transferase</keyword>
<evidence type="ECO:0000313" key="9">
    <source>
        <dbReference type="Proteomes" id="UP000199290"/>
    </source>
</evidence>
<dbReference type="Pfam" id="PF01739">
    <property type="entry name" value="CheR"/>
    <property type="match status" value="1"/>
</dbReference>
<dbReference type="SUPFAM" id="SSF47757">
    <property type="entry name" value="Chemotaxis receptor methyltransferase CheR, N-terminal domain"/>
    <property type="match status" value="1"/>
</dbReference>
<dbReference type="Pfam" id="PF03705">
    <property type="entry name" value="CheR_N"/>
    <property type="match status" value="1"/>
</dbReference>
<dbReference type="InterPro" id="IPR022641">
    <property type="entry name" value="CheR_N"/>
</dbReference>
<feature type="binding site" evidence="6">
    <location>
        <position position="92"/>
    </location>
    <ligand>
        <name>S-adenosyl-L-methionine</name>
        <dbReference type="ChEBI" id="CHEBI:59789"/>
    </ligand>
</feature>
<comment type="catalytic activity">
    <reaction evidence="1 5">
        <text>L-glutamyl-[protein] + S-adenosyl-L-methionine = [protein]-L-glutamate 5-O-methyl ester + S-adenosyl-L-homocysteine</text>
        <dbReference type="Rhea" id="RHEA:24452"/>
        <dbReference type="Rhea" id="RHEA-COMP:10208"/>
        <dbReference type="Rhea" id="RHEA-COMP:10311"/>
        <dbReference type="ChEBI" id="CHEBI:29973"/>
        <dbReference type="ChEBI" id="CHEBI:57856"/>
        <dbReference type="ChEBI" id="CHEBI:59789"/>
        <dbReference type="ChEBI" id="CHEBI:82795"/>
        <dbReference type="EC" id="2.1.1.80"/>
    </reaction>
</comment>
<dbReference type="PRINTS" id="PR00996">
    <property type="entry name" value="CHERMTFRASE"/>
</dbReference>
<dbReference type="GO" id="GO:0008983">
    <property type="term" value="F:protein-glutamate O-methyltransferase activity"/>
    <property type="evidence" value="ECO:0007669"/>
    <property type="project" value="UniProtKB-EC"/>
</dbReference>
<evidence type="ECO:0000256" key="4">
    <source>
        <dbReference type="ARBA" id="ARBA00022691"/>
    </source>
</evidence>
<dbReference type="AlphaFoldDB" id="A0A1I6GNB5"/>
<dbReference type="SMART" id="SM00138">
    <property type="entry name" value="MeTrc"/>
    <property type="match status" value="1"/>
</dbReference>
<dbReference type="GO" id="GO:0032259">
    <property type="term" value="P:methylation"/>
    <property type="evidence" value="ECO:0007669"/>
    <property type="project" value="UniProtKB-KW"/>
</dbReference>
<dbReference type="InterPro" id="IPR000780">
    <property type="entry name" value="CheR_MeTrfase"/>
</dbReference>
<keyword evidence="4 5" id="KW-0949">S-adenosyl-L-methionine</keyword>
<dbReference type="InterPro" id="IPR022642">
    <property type="entry name" value="CheR_C"/>
</dbReference>
<evidence type="ECO:0000256" key="3">
    <source>
        <dbReference type="ARBA" id="ARBA00022679"/>
    </source>
</evidence>
<dbReference type="InterPro" id="IPR036804">
    <property type="entry name" value="CheR_N_sf"/>
</dbReference>
<dbReference type="PANTHER" id="PTHR24422">
    <property type="entry name" value="CHEMOTAXIS PROTEIN METHYLTRANSFERASE"/>
    <property type="match status" value="1"/>
</dbReference>
<feature type="binding site" evidence="6">
    <location>
        <position position="96"/>
    </location>
    <ligand>
        <name>S-adenosyl-L-methionine</name>
        <dbReference type="ChEBI" id="CHEBI:59789"/>
    </ligand>
</feature>
<dbReference type="InterPro" id="IPR029063">
    <property type="entry name" value="SAM-dependent_MTases_sf"/>
</dbReference>
<feature type="binding site" evidence="6">
    <location>
        <begin position="211"/>
        <end position="212"/>
    </location>
    <ligand>
        <name>S-adenosyl-L-methionine</name>
        <dbReference type="ChEBI" id="CHEBI:59789"/>
    </ligand>
</feature>
<feature type="binding site" evidence="6">
    <location>
        <position position="130"/>
    </location>
    <ligand>
        <name>S-adenosyl-L-methionine</name>
        <dbReference type="ChEBI" id="CHEBI:59789"/>
    </ligand>
</feature>
<evidence type="ECO:0000256" key="6">
    <source>
        <dbReference type="PIRSR" id="PIRSR000410-1"/>
    </source>
</evidence>
<dbReference type="OrthoDB" id="9816309at2"/>
<dbReference type="InterPro" id="IPR026024">
    <property type="entry name" value="Chemotaxis_MeTrfase_CheR"/>
</dbReference>
<feature type="domain" description="CheR-type methyltransferase" evidence="7">
    <location>
        <begin position="15"/>
        <end position="283"/>
    </location>
</feature>
<accession>A0A1I6GNB5</accession>
<dbReference type="PROSITE" id="PS50123">
    <property type="entry name" value="CHER"/>
    <property type="match status" value="1"/>
</dbReference>
<sequence length="283" mass="31746">MSSTTELRAQSVTSAVNAAPVLGEAEFREFQAMIFAVAGIHMPASKRTMVAGRLSKRLKALEMGSYAEYWRHLKMNASEKQTAVDLLTTNETYFFREPRHFEFLRERILGERQRQGRFRLWSAACSSGEEAYTAAMVLSDTLGAGGWEILASDISTQVLEKARAGRYPLARTDRIPPESLKRHCLKGIGEAAGTLMVDPVLRARVEFRQINLNTRLPDVGLFDVIFLRNVMIYFNAETKQQIVARLQACLRPGGYLLIGHSETLNGFQNGLEAVAPSIYRKQK</sequence>
<dbReference type="PANTHER" id="PTHR24422:SF26">
    <property type="entry name" value="CHEMOTAXIS PROTEIN METHYLTRANSFERASE"/>
    <property type="match status" value="1"/>
</dbReference>
<evidence type="ECO:0000256" key="1">
    <source>
        <dbReference type="ARBA" id="ARBA00001541"/>
    </source>
</evidence>
<evidence type="ECO:0000256" key="2">
    <source>
        <dbReference type="ARBA" id="ARBA00022603"/>
    </source>
</evidence>
<protein>
    <recommendedName>
        <fullName evidence="5">Chemotaxis protein methyltransferase</fullName>
        <ecNumber evidence="5">2.1.1.80</ecNumber>
    </recommendedName>
</protein>
<dbReference type="SUPFAM" id="SSF53335">
    <property type="entry name" value="S-adenosyl-L-methionine-dependent methyltransferases"/>
    <property type="match status" value="1"/>
</dbReference>
<reference evidence="9" key="1">
    <citation type="submission" date="2016-10" db="EMBL/GenBank/DDBJ databases">
        <authorList>
            <person name="Varghese N."/>
            <person name="Submissions S."/>
        </authorList>
    </citation>
    <scope>NUCLEOTIDE SEQUENCE [LARGE SCALE GENOMIC DNA]</scope>
    <source>
        <strain evidence="9">CGMCC 1.6294</strain>
    </source>
</reference>
<keyword evidence="2 5" id="KW-0489">Methyltransferase</keyword>
<feature type="binding site" evidence="6">
    <location>
        <position position="90"/>
    </location>
    <ligand>
        <name>S-adenosyl-L-methionine</name>
        <dbReference type="ChEBI" id="CHEBI:59789"/>
    </ligand>
</feature>